<keyword evidence="3" id="KW-0274">FAD</keyword>
<evidence type="ECO:0000259" key="4">
    <source>
        <dbReference type="PROSITE" id="PS00624"/>
    </source>
</evidence>
<dbReference type="Pfam" id="PF05199">
    <property type="entry name" value="GMC_oxred_C"/>
    <property type="match status" value="1"/>
</dbReference>
<feature type="active site" description="Proton donor" evidence="2">
    <location>
        <position position="600"/>
    </location>
</feature>
<feature type="binding site" evidence="3">
    <location>
        <position position="191"/>
    </location>
    <ligand>
        <name>FAD</name>
        <dbReference type="ChEBI" id="CHEBI:57692"/>
    </ligand>
</feature>
<feature type="active site" description="Proton acceptor" evidence="2">
    <location>
        <position position="643"/>
    </location>
</feature>
<accession>A0A146M2G8</accession>
<dbReference type="PROSITE" id="PS00624">
    <property type="entry name" value="GMC_OXRED_2"/>
    <property type="match status" value="1"/>
</dbReference>
<comment type="cofactor">
    <cofactor evidence="3">
        <name>FAD</name>
        <dbReference type="ChEBI" id="CHEBI:57692"/>
    </cofactor>
</comment>
<organism evidence="5">
    <name type="scientific">Lygus hesperus</name>
    <name type="common">Western plant bug</name>
    <dbReference type="NCBI Taxonomy" id="30085"/>
    <lineage>
        <taxon>Eukaryota</taxon>
        <taxon>Metazoa</taxon>
        <taxon>Ecdysozoa</taxon>
        <taxon>Arthropoda</taxon>
        <taxon>Hexapoda</taxon>
        <taxon>Insecta</taxon>
        <taxon>Pterygota</taxon>
        <taxon>Neoptera</taxon>
        <taxon>Paraneoptera</taxon>
        <taxon>Hemiptera</taxon>
        <taxon>Heteroptera</taxon>
        <taxon>Panheteroptera</taxon>
        <taxon>Cimicomorpha</taxon>
        <taxon>Miridae</taxon>
        <taxon>Mirini</taxon>
        <taxon>Lygus</taxon>
    </lineage>
</organism>
<dbReference type="InterPro" id="IPR012132">
    <property type="entry name" value="GMC_OxRdtase"/>
</dbReference>
<feature type="non-terminal residue" evidence="5">
    <location>
        <position position="1"/>
    </location>
</feature>
<dbReference type="EMBL" id="GDHC01004658">
    <property type="protein sequence ID" value="JAQ13971.1"/>
    <property type="molecule type" value="Transcribed_RNA"/>
</dbReference>
<reference evidence="5" key="1">
    <citation type="journal article" date="2016" name="Gigascience">
        <title>De novo construction of an expanded transcriptome assembly for the western tarnished plant bug, Lygus hesperus.</title>
        <authorList>
            <person name="Tassone E.E."/>
            <person name="Geib S.M."/>
            <person name="Hall B."/>
            <person name="Fabrick J.A."/>
            <person name="Brent C.S."/>
            <person name="Hull J.J."/>
        </authorList>
    </citation>
    <scope>NUCLEOTIDE SEQUENCE</scope>
</reference>
<protein>
    <submittedName>
        <fullName evidence="5">Glucose dehydrogenase [acceptor]</fullName>
    </submittedName>
</protein>
<dbReference type="SUPFAM" id="SSF54373">
    <property type="entry name" value="FAD-linked reductases, C-terminal domain"/>
    <property type="match status" value="1"/>
</dbReference>
<evidence type="ECO:0000256" key="2">
    <source>
        <dbReference type="PIRSR" id="PIRSR000137-1"/>
    </source>
</evidence>
<sequence>QRIIWHVDQNDSVRRRVENSFIVRCCLPESSGRRPEICPSKPRSRILISFDRMILRSPFVLLLLAVCAVRSHLPIVNSILRAYAQMGFTYREEHFLDNLPTLDSYDFIVVGAGPGGAVTANRLSENPNWTVLLLEAGIEGNIYTDIPALNPVFAFTNYNWKYVTEPQPELMCRGMVNGRCQWPAGKGVGGTTIWNGMMWTRCPASDFDEWEAMGNPGWGYQSMLKNFLKVENVSIPELRDSPYHSTTGPVGVQYPFRTQISDVFMNAGREFGYDWVDYNNPKTPTGFSRTQISARNGRRVDAATAYLLPIKNRQNLHVLKNAFVNRVIIDENTKTATGVEFVKNENTRVVSAKKEVILSAGTFNTPKLLMLSGIGPAEHLKSNGIKVIQDSPAVGQNLQEHISPLTVVTINSSISYNIRKLAPIIMPAFREWVSNGGGILSSNVAEVIGYVKTDPSLSKPDIEMIFSPVSIAADDGILLRRYFGISEETYETTFAPINQRESFTICPLGMYPKSKGEIRLNSSNPVDPPVIITNFLKEPEDVKNMVDAQKLVQKILETESMKKIGARLYDKPVLGCEEFEFGTDEYFECSVRTITMQFHHQCCTARMGPNPEDSVVSPRLRVHGVKNLRVVDASVMPKIPGAHTMSVTYAIAENAADIIKEDWNNEL</sequence>
<dbReference type="InterPro" id="IPR000172">
    <property type="entry name" value="GMC_OxRdtase_N"/>
</dbReference>
<dbReference type="InterPro" id="IPR007867">
    <property type="entry name" value="GMC_OxRtase_C"/>
</dbReference>
<dbReference type="AlphaFoldDB" id="A0A146M2G8"/>
<proteinExistence type="inferred from homology"/>
<dbReference type="GO" id="GO:0050660">
    <property type="term" value="F:flavin adenine dinucleotide binding"/>
    <property type="evidence" value="ECO:0007669"/>
    <property type="project" value="InterPro"/>
</dbReference>
<evidence type="ECO:0000256" key="3">
    <source>
        <dbReference type="PIRSR" id="PIRSR000137-2"/>
    </source>
</evidence>
<feature type="domain" description="Glucose-methanol-choline oxidoreductase N-terminal" evidence="4">
    <location>
        <begin position="361"/>
        <end position="375"/>
    </location>
</feature>
<dbReference type="PANTHER" id="PTHR11552:SF208">
    <property type="entry name" value="RE36204P-RELATED"/>
    <property type="match status" value="1"/>
</dbReference>
<dbReference type="PANTHER" id="PTHR11552">
    <property type="entry name" value="GLUCOSE-METHANOL-CHOLINE GMC OXIDOREDUCTASE"/>
    <property type="match status" value="1"/>
</dbReference>
<gene>
    <name evidence="5" type="primary">Gld_64</name>
    <name evidence="5" type="ORF">g.79583</name>
</gene>
<evidence type="ECO:0000313" key="5">
    <source>
        <dbReference type="EMBL" id="JAQ13971.1"/>
    </source>
</evidence>
<comment type="similarity">
    <text evidence="1">Belongs to the GMC oxidoreductase family.</text>
</comment>
<dbReference type="GO" id="GO:0016614">
    <property type="term" value="F:oxidoreductase activity, acting on CH-OH group of donors"/>
    <property type="evidence" value="ECO:0007669"/>
    <property type="project" value="InterPro"/>
</dbReference>
<dbReference type="PIRSF" id="PIRSF000137">
    <property type="entry name" value="Alcohol_oxidase"/>
    <property type="match status" value="1"/>
</dbReference>
<feature type="binding site" evidence="3">
    <location>
        <position position="324"/>
    </location>
    <ligand>
        <name>FAD</name>
        <dbReference type="ChEBI" id="CHEBI:57692"/>
    </ligand>
</feature>
<dbReference type="Pfam" id="PF00732">
    <property type="entry name" value="GMC_oxred_N"/>
    <property type="match status" value="1"/>
</dbReference>
<dbReference type="InterPro" id="IPR036188">
    <property type="entry name" value="FAD/NAD-bd_sf"/>
</dbReference>
<dbReference type="Gene3D" id="3.30.560.10">
    <property type="entry name" value="Glucose Oxidase, domain 3"/>
    <property type="match status" value="1"/>
</dbReference>
<keyword evidence="3" id="KW-0285">Flavoprotein</keyword>
<dbReference type="SUPFAM" id="SSF51905">
    <property type="entry name" value="FAD/NAD(P)-binding domain"/>
    <property type="match status" value="1"/>
</dbReference>
<dbReference type="Gene3D" id="3.50.50.60">
    <property type="entry name" value="FAD/NAD(P)-binding domain"/>
    <property type="match status" value="1"/>
</dbReference>
<evidence type="ECO:0000256" key="1">
    <source>
        <dbReference type="ARBA" id="ARBA00010790"/>
    </source>
</evidence>
<name>A0A146M2G8_LYGHE</name>